<sequence>MTASIKTVKIDLGLWRTIPSKAGLSSNKANGIVLLWLMISGAAALLPEDWVSSSDGNWLSNMSHCFTNEASVDGTPQSICQQLRAVHDCCRAEYGEIAGDYLSELKNMLVDAVLQTRDKYCDGGKSMKSAYSHQPWNCMSEVTTLFNQCLIELISPKKIHFKTFSYVECHLIYSTQQCIINEILNCRSPTLLDIFNRFLRSLLAKTPCAELENANEPDRVGFGSNT</sequence>
<dbReference type="RefSeq" id="XP_029714350.2">
    <property type="nucleotide sequence ID" value="XM_029858490.2"/>
</dbReference>
<organism evidence="1 2">
    <name type="scientific">Aedes albopictus</name>
    <name type="common">Asian tiger mosquito</name>
    <name type="synonym">Stegomyia albopicta</name>
    <dbReference type="NCBI Taxonomy" id="7160"/>
    <lineage>
        <taxon>Eukaryota</taxon>
        <taxon>Metazoa</taxon>
        <taxon>Ecdysozoa</taxon>
        <taxon>Arthropoda</taxon>
        <taxon>Hexapoda</taxon>
        <taxon>Insecta</taxon>
        <taxon>Pterygota</taxon>
        <taxon>Neoptera</taxon>
        <taxon>Endopterygota</taxon>
        <taxon>Diptera</taxon>
        <taxon>Nematocera</taxon>
        <taxon>Culicoidea</taxon>
        <taxon>Culicidae</taxon>
        <taxon>Culicinae</taxon>
        <taxon>Aedini</taxon>
        <taxon>Aedes</taxon>
        <taxon>Stegomyia</taxon>
    </lineage>
</organism>
<proteinExistence type="predicted"/>
<dbReference type="EnsemblMetazoa" id="AALFPA23_000944.R38314">
    <property type="protein sequence ID" value="AALFPA23_000944.P38314"/>
    <property type="gene ID" value="AALFPA23_000944"/>
</dbReference>
<name>A0ABM1XM83_AEDAL</name>
<evidence type="ECO:0000313" key="2">
    <source>
        <dbReference type="Proteomes" id="UP000069940"/>
    </source>
</evidence>
<protein>
    <recommendedName>
        <fullName evidence="3">Secreted protein</fullName>
    </recommendedName>
</protein>
<accession>A0ABM1XM83</accession>
<reference evidence="2" key="1">
    <citation type="journal article" date="2015" name="Proc. Natl. Acad. Sci. U.S.A.">
        <title>Genome sequence of the Asian Tiger mosquito, Aedes albopictus, reveals insights into its biology, genetics, and evolution.</title>
        <authorList>
            <person name="Chen X.G."/>
            <person name="Jiang X."/>
            <person name="Gu J."/>
            <person name="Xu M."/>
            <person name="Wu Y."/>
            <person name="Deng Y."/>
            <person name="Zhang C."/>
            <person name="Bonizzoni M."/>
            <person name="Dermauw W."/>
            <person name="Vontas J."/>
            <person name="Armbruster P."/>
            <person name="Huang X."/>
            <person name="Yang Y."/>
            <person name="Zhang H."/>
            <person name="He W."/>
            <person name="Peng H."/>
            <person name="Liu Y."/>
            <person name="Wu K."/>
            <person name="Chen J."/>
            <person name="Lirakis M."/>
            <person name="Topalis P."/>
            <person name="Van Leeuwen T."/>
            <person name="Hall A.B."/>
            <person name="Jiang X."/>
            <person name="Thorpe C."/>
            <person name="Mueller R.L."/>
            <person name="Sun C."/>
            <person name="Waterhouse R.M."/>
            <person name="Yan G."/>
            <person name="Tu Z.J."/>
            <person name="Fang X."/>
            <person name="James A.A."/>
        </authorList>
    </citation>
    <scope>NUCLEOTIDE SEQUENCE [LARGE SCALE GENOMIC DNA]</scope>
    <source>
        <strain evidence="2">Foshan</strain>
    </source>
</reference>
<dbReference type="Pfam" id="PF07165">
    <property type="entry name" value="DUF1397"/>
    <property type="match status" value="1"/>
</dbReference>
<keyword evidence="2" id="KW-1185">Reference proteome</keyword>
<dbReference type="GeneID" id="115258399"/>
<dbReference type="Proteomes" id="UP000069940">
    <property type="component" value="Unassembled WGS sequence"/>
</dbReference>
<evidence type="ECO:0008006" key="3">
    <source>
        <dbReference type="Google" id="ProtNLM"/>
    </source>
</evidence>
<reference evidence="1" key="2">
    <citation type="submission" date="2025-05" db="UniProtKB">
        <authorList>
            <consortium name="EnsemblMetazoa"/>
        </authorList>
    </citation>
    <scope>IDENTIFICATION</scope>
    <source>
        <strain evidence="1">Foshan</strain>
    </source>
</reference>
<dbReference type="InterPro" id="IPR009832">
    <property type="entry name" value="DUF1397"/>
</dbReference>
<evidence type="ECO:0000313" key="1">
    <source>
        <dbReference type="EnsemblMetazoa" id="AALFPA23_000944.P38314"/>
    </source>
</evidence>